<evidence type="ECO:0000259" key="1">
    <source>
        <dbReference type="Pfam" id="PF01402"/>
    </source>
</evidence>
<accession>A0A538U7P1</accession>
<dbReference type="InterPro" id="IPR010985">
    <property type="entry name" value="Ribbon_hlx_hlx"/>
</dbReference>
<organism evidence="2 3">
    <name type="scientific">Eiseniibacteriota bacterium</name>
    <dbReference type="NCBI Taxonomy" id="2212470"/>
    <lineage>
        <taxon>Bacteria</taxon>
        <taxon>Candidatus Eiseniibacteriota</taxon>
    </lineage>
</organism>
<dbReference type="AlphaFoldDB" id="A0A538U7P1"/>
<reference evidence="2 3" key="1">
    <citation type="journal article" date="2019" name="Nat. Microbiol.">
        <title>Mediterranean grassland soil C-N compound turnover is dependent on rainfall and depth, and is mediated by genomically divergent microorganisms.</title>
        <authorList>
            <person name="Diamond S."/>
            <person name="Andeer P.F."/>
            <person name="Li Z."/>
            <person name="Crits-Christoph A."/>
            <person name="Burstein D."/>
            <person name="Anantharaman K."/>
            <person name="Lane K.R."/>
            <person name="Thomas B.C."/>
            <person name="Pan C."/>
            <person name="Northen T.R."/>
            <person name="Banfield J.F."/>
        </authorList>
    </citation>
    <scope>NUCLEOTIDE SEQUENCE [LARGE SCALE GENOMIC DNA]</scope>
    <source>
        <strain evidence="2">WS_11</strain>
    </source>
</reference>
<dbReference type="GO" id="GO:0006355">
    <property type="term" value="P:regulation of DNA-templated transcription"/>
    <property type="evidence" value="ECO:0007669"/>
    <property type="project" value="InterPro"/>
</dbReference>
<dbReference type="EMBL" id="VBPB01000132">
    <property type="protein sequence ID" value="TMQ71908.1"/>
    <property type="molecule type" value="Genomic_DNA"/>
</dbReference>
<protein>
    <submittedName>
        <fullName evidence="2">Ribbon-helix-helix protein, CopG family</fullName>
    </submittedName>
</protein>
<evidence type="ECO:0000313" key="2">
    <source>
        <dbReference type="EMBL" id="TMQ71908.1"/>
    </source>
</evidence>
<gene>
    <name evidence="2" type="ORF">E6K81_08935</name>
</gene>
<dbReference type="InterPro" id="IPR002145">
    <property type="entry name" value="CopG"/>
</dbReference>
<evidence type="ECO:0000313" key="3">
    <source>
        <dbReference type="Proteomes" id="UP000319771"/>
    </source>
</evidence>
<dbReference type="Proteomes" id="UP000319771">
    <property type="component" value="Unassembled WGS sequence"/>
</dbReference>
<feature type="domain" description="Ribbon-helix-helix protein CopG" evidence="1">
    <location>
        <begin position="2"/>
        <end position="37"/>
    </location>
</feature>
<dbReference type="SUPFAM" id="SSF47598">
    <property type="entry name" value="Ribbon-helix-helix"/>
    <property type="match status" value="1"/>
</dbReference>
<proteinExistence type="predicted"/>
<sequence length="86" mass="10182">MVRTQVFLDDAMHALLRALASQQGRSVSALVREALARAFRPGGAEEQMRNWKAIEGLWRDRTDIGTTREYVRKLRKDTRRRRIWER</sequence>
<dbReference type="Pfam" id="PF01402">
    <property type="entry name" value="RHH_1"/>
    <property type="match status" value="1"/>
</dbReference>
<name>A0A538U7P1_UNCEI</name>
<comment type="caution">
    <text evidence="2">The sequence shown here is derived from an EMBL/GenBank/DDBJ whole genome shotgun (WGS) entry which is preliminary data.</text>
</comment>